<dbReference type="RefSeq" id="WP_343977743.1">
    <property type="nucleotide sequence ID" value="NZ_BAAAJG010000009.1"/>
</dbReference>
<accession>A0ABW4FTV3</accession>
<evidence type="ECO:0000256" key="1">
    <source>
        <dbReference type="SAM" id="MobiDB-lite"/>
    </source>
</evidence>
<feature type="region of interest" description="Disordered" evidence="1">
    <location>
        <begin position="22"/>
        <end position="41"/>
    </location>
</feature>
<dbReference type="EMBL" id="JBHUCP010000026">
    <property type="protein sequence ID" value="MFD1533890.1"/>
    <property type="molecule type" value="Genomic_DNA"/>
</dbReference>
<dbReference type="Proteomes" id="UP001597145">
    <property type="component" value="Unassembled WGS sequence"/>
</dbReference>
<evidence type="ECO:0000313" key="3">
    <source>
        <dbReference type="Proteomes" id="UP001597145"/>
    </source>
</evidence>
<reference evidence="3" key="1">
    <citation type="journal article" date="2019" name="Int. J. Syst. Evol. Microbiol.">
        <title>The Global Catalogue of Microorganisms (GCM) 10K type strain sequencing project: providing services to taxonomists for standard genome sequencing and annotation.</title>
        <authorList>
            <consortium name="The Broad Institute Genomics Platform"/>
            <consortium name="The Broad Institute Genome Sequencing Center for Infectious Disease"/>
            <person name="Wu L."/>
            <person name="Ma J."/>
        </authorList>
    </citation>
    <scope>NUCLEOTIDE SEQUENCE [LARGE SCALE GENOMIC DNA]</scope>
    <source>
        <strain evidence="3">JCM 12165</strain>
    </source>
</reference>
<organism evidence="2 3">
    <name type="scientific">Pseudonocardia aurantiaca</name>
    <dbReference type="NCBI Taxonomy" id="75290"/>
    <lineage>
        <taxon>Bacteria</taxon>
        <taxon>Bacillati</taxon>
        <taxon>Actinomycetota</taxon>
        <taxon>Actinomycetes</taxon>
        <taxon>Pseudonocardiales</taxon>
        <taxon>Pseudonocardiaceae</taxon>
        <taxon>Pseudonocardia</taxon>
    </lineage>
</organism>
<protein>
    <submittedName>
        <fullName evidence="2">Uncharacterized protein</fullName>
    </submittedName>
</protein>
<keyword evidence="3" id="KW-1185">Reference proteome</keyword>
<sequence length="76" mass="8105">MAGLVSSLVRLGSGIRASSRKEATCSTIATRSAHRRGPVREGLAREEVSLSGNAEAVERLLDAFPVSWEGAEKLRP</sequence>
<proteinExistence type="predicted"/>
<comment type="caution">
    <text evidence="2">The sequence shown here is derived from an EMBL/GenBank/DDBJ whole genome shotgun (WGS) entry which is preliminary data.</text>
</comment>
<evidence type="ECO:0000313" key="2">
    <source>
        <dbReference type="EMBL" id="MFD1533890.1"/>
    </source>
</evidence>
<gene>
    <name evidence="2" type="ORF">ACFSCY_31185</name>
</gene>
<name>A0ABW4FTV3_9PSEU</name>